<gene>
    <name evidence="6" type="ORF">LCGC14_2044710</name>
</gene>
<protein>
    <recommendedName>
        <fullName evidence="5">Helicase C-terminal domain-containing protein</fullName>
    </recommendedName>
</protein>
<feature type="domain" description="Helicase C-terminal" evidence="5">
    <location>
        <begin position="144"/>
        <end position="313"/>
    </location>
</feature>
<evidence type="ECO:0000313" key="6">
    <source>
        <dbReference type="EMBL" id="KKL76456.1"/>
    </source>
</evidence>
<keyword evidence="4" id="KW-0067">ATP-binding</keyword>
<keyword evidence="1" id="KW-0547">Nucleotide-binding</keyword>
<evidence type="ECO:0000256" key="4">
    <source>
        <dbReference type="ARBA" id="ARBA00022840"/>
    </source>
</evidence>
<dbReference type="GO" id="GO:0005524">
    <property type="term" value="F:ATP binding"/>
    <property type="evidence" value="ECO:0007669"/>
    <property type="project" value="UniProtKB-KW"/>
</dbReference>
<name>A0A0F9FDD2_9ZZZZ</name>
<keyword evidence="2" id="KW-0378">Hydrolase</keyword>
<dbReference type="InterPro" id="IPR027417">
    <property type="entry name" value="P-loop_NTPase"/>
</dbReference>
<dbReference type="SMART" id="SM00490">
    <property type="entry name" value="HELICc"/>
    <property type="match status" value="1"/>
</dbReference>
<dbReference type="PANTHER" id="PTHR14025">
    <property type="entry name" value="FANCONI ANEMIA GROUP M FANCM FAMILY MEMBER"/>
    <property type="match status" value="1"/>
</dbReference>
<proteinExistence type="predicted"/>
<evidence type="ECO:0000256" key="2">
    <source>
        <dbReference type="ARBA" id="ARBA00022801"/>
    </source>
</evidence>
<dbReference type="Pfam" id="PF00271">
    <property type="entry name" value="Helicase_C"/>
    <property type="match status" value="1"/>
</dbReference>
<evidence type="ECO:0000259" key="5">
    <source>
        <dbReference type="PROSITE" id="PS51194"/>
    </source>
</evidence>
<organism evidence="6">
    <name type="scientific">marine sediment metagenome</name>
    <dbReference type="NCBI Taxonomy" id="412755"/>
    <lineage>
        <taxon>unclassified sequences</taxon>
        <taxon>metagenomes</taxon>
        <taxon>ecological metagenomes</taxon>
    </lineage>
</organism>
<dbReference type="EMBL" id="LAZR01024039">
    <property type="protein sequence ID" value="KKL76456.1"/>
    <property type="molecule type" value="Genomic_DNA"/>
</dbReference>
<dbReference type="Pfam" id="PF21210">
    <property type="entry name" value="RNA_helicase_helical"/>
    <property type="match status" value="1"/>
</dbReference>
<dbReference type="PROSITE" id="PS51194">
    <property type="entry name" value="HELICASE_CTER"/>
    <property type="match status" value="1"/>
</dbReference>
<dbReference type="GO" id="GO:0004386">
    <property type="term" value="F:helicase activity"/>
    <property type="evidence" value="ECO:0007669"/>
    <property type="project" value="UniProtKB-KW"/>
</dbReference>
<keyword evidence="3" id="KW-0347">Helicase</keyword>
<dbReference type="InterPro" id="IPR001650">
    <property type="entry name" value="Helicase_C-like"/>
</dbReference>
<dbReference type="GO" id="GO:0016787">
    <property type="term" value="F:hydrolase activity"/>
    <property type="evidence" value="ECO:0007669"/>
    <property type="project" value="UniProtKB-KW"/>
</dbReference>
<dbReference type="PANTHER" id="PTHR14025:SF20">
    <property type="entry name" value="FANCONI ANEMIA GROUP M PROTEIN"/>
    <property type="match status" value="1"/>
</dbReference>
<dbReference type="SUPFAM" id="SSF52540">
    <property type="entry name" value="P-loop containing nucleoside triphosphate hydrolases"/>
    <property type="match status" value="1"/>
</dbReference>
<reference evidence="6" key="1">
    <citation type="journal article" date="2015" name="Nature">
        <title>Complex archaea that bridge the gap between prokaryotes and eukaryotes.</title>
        <authorList>
            <person name="Spang A."/>
            <person name="Saw J.H."/>
            <person name="Jorgensen S.L."/>
            <person name="Zaremba-Niedzwiedzka K."/>
            <person name="Martijn J."/>
            <person name="Lind A.E."/>
            <person name="van Eijk R."/>
            <person name="Schleper C."/>
            <person name="Guy L."/>
            <person name="Ettema T.J."/>
        </authorList>
    </citation>
    <scope>NUCLEOTIDE SEQUENCE</scope>
</reference>
<sequence>MFFNSKKKAMILELQQLKPKLEATKSELQAIKTKYEIMEGDFKPTKTELIKLQKKISGLLARGSKSFNYFLGASACAQAIKMQHALELLETQTINGFNKYLENLSHQASKKQSKGVVKLVKKPDFILAFHKSKMLLKKNIEHPKISKLIEVIKIEKAKNEKIRIIVFTQFRETAQTISKEINKNQIKAKIFVGQAKKESTGLNQKEQKKIIDEFSSGKIEVLCATCIGEEGLDIPEVSSVIFYEPVPSAIRTIQRTGRTARLMEGKLIILLTKNTKDEISYYVSKHRERKMYSAIDSIKKHLSKKKFETQKILS</sequence>
<evidence type="ECO:0000256" key="3">
    <source>
        <dbReference type="ARBA" id="ARBA00022806"/>
    </source>
</evidence>
<dbReference type="Gene3D" id="1.20.1320.20">
    <property type="entry name" value="hef helicase domain"/>
    <property type="match status" value="1"/>
</dbReference>
<dbReference type="AlphaFoldDB" id="A0A0F9FDD2"/>
<comment type="caution">
    <text evidence="6">The sequence shown here is derived from an EMBL/GenBank/DDBJ whole genome shotgun (WGS) entry which is preliminary data.</text>
</comment>
<evidence type="ECO:0000256" key="1">
    <source>
        <dbReference type="ARBA" id="ARBA00022741"/>
    </source>
</evidence>
<dbReference type="Gene3D" id="3.40.50.300">
    <property type="entry name" value="P-loop containing nucleotide triphosphate hydrolases"/>
    <property type="match status" value="1"/>
</dbReference>
<accession>A0A0F9FDD2</accession>
<dbReference type="InterPro" id="IPR041755">
    <property type="entry name" value="Hef_ID"/>
</dbReference>